<dbReference type="PRINTS" id="PR00419">
    <property type="entry name" value="ADXRDTASE"/>
</dbReference>
<dbReference type="Gene3D" id="3.50.50.60">
    <property type="entry name" value="FAD/NAD(P)-binding domain"/>
    <property type="match status" value="1"/>
</dbReference>
<dbReference type="InterPro" id="IPR036188">
    <property type="entry name" value="FAD/NAD-bd_sf"/>
</dbReference>
<evidence type="ECO:0000313" key="1">
    <source>
        <dbReference type="EMBL" id="CAG9177790.1"/>
    </source>
</evidence>
<evidence type="ECO:0008006" key="3">
    <source>
        <dbReference type="Google" id="ProtNLM"/>
    </source>
</evidence>
<dbReference type="Pfam" id="PF13450">
    <property type="entry name" value="NAD_binding_8"/>
    <property type="match status" value="1"/>
</dbReference>
<dbReference type="SUPFAM" id="SSF51971">
    <property type="entry name" value="Nucleotide-binding domain"/>
    <property type="match status" value="1"/>
</dbReference>
<dbReference type="PANTHER" id="PTHR21197:SF0">
    <property type="entry name" value="UDP-GALACTOPYRANOSE MUTASE"/>
    <property type="match status" value="1"/>
</dbReference>
<dbReference type="Proteomes" id="UP000721236">
    <property type="component" value="Unassembled WGS sequence"/>
</dbReference>
<sequence>MKHYQYIVLGAGPSGLTYAHSLIDNGVPRDQILVIEKEAIAGGLCRSQDVDGAPLDIGGGHFLDVRRKEVLEFLFRFMPEEEWNLFQRVSRIRLRGQEIDHPLEANLWQFSKEDQVDYLESIAQAGCVRGEPMPTAFADWVVWKFGSRIAEEYMLPYNRKIWSMDPNRLGTYWLYKLPDVSFRETLRSCLEGRPFGALPAHGTFLYPKAYGYGEVWRRMGEALGQSLVSSCQVETIDLATRSVNGQWSADTIVNTIPWTLWPKFTAVPIEIQKHIEQLHNVAIDVDYVPETLDNPSHWIYEPDEAMPHHRLLLRSNFTAGGKGYWTETNAARSPAQAAGFRHRNEFAYPVNTLEKPQAVEAITAWARTQGIVGAGRWGRWEHMNSDVAVAEALAAVSRHAATGAWA</sequence>
<organism evidence="1 2">
    <name type="scientific">Cupriavidus respiraculi</name>
    <dbReference type="NCBI Taxonomy" id="195930"/>
    <lineage>
        <taxon>Bacteria</taxon>
        <taxon>Pseudomonadati</taxon>
        <taxon>Pseudomonadota</taxon>
        <taxon>Betaproteobacteria</taxon>
        <taxon>Burkholderiales</taxon>
        <taxon>Burkholderiaceae</taxon>
        <taxon>Cupriavidus</taxon>
    </lineage>
</organism>
<proteinExistence type="predicted"/>
<accession>A0ABM8XCG8</accession>
<protein>
    <recommendedName>
        <fullName evidence="3">Amine oxidoreductase</fullName>
    </recommendedName>
</protein>
<evidence type="ECO:0000313" key="2">
    <source>
        <dbReference type="Proteomes" id="UP000721236"/>
    </source>
</evidence>
<gene>
    <name evidence="1" type="ORF">LMG21510_03395</name>
</gene>
<dbReference type="EMBL" id="CAJZAH010000003">
    <property type="protein sequence ID" value="CAG9177790.1"/>
    <property type="molecule type" value="Genomic_DNA"/>
</dbReference>
<dbReference type="RefSeq" id="WP_224042909.1">
    <property type="nucleotide sequence ID" value="NZ_CAJZAH010000003.1"/>
</dbReference>
<comment type="caution">
    <text evidence="1">The sequence shown here is derived from an EMBL/GenBank/DDBJ whole genome shotgun (WGS) entry which is preliminary data.</text>
</comment>
<dbReference type="PANTHER" id="PTHR21197">
    <property type="entry name" value="UDP-GALACTOPYRANOSE MUTASE"/>
    <property type="match status" value="1"/>
</dbReference>
<name>A0ABM8XCG8_9BURK</name>
<keyword evidence="2" id="KW-1185">Reference proteome</keyword>
<reference evidence="1 2" key="1">
    <citation type="submission" date="2021-08" db="EMBL/GenBank/DDBJ databases">
        <authorList>
            <person name="Peeters C."/>
        </authorList>
    </citation>
    <scope>NUCLEOTIDE SEQUENCE [LARGE SCALE GENOMIC DNA]</scope>
    <source>
        <strain evidence="1 2">LMG 21510</strain>
    </source>
</reference>